<sequence length="92" mass="11022">MYRNKKYAKLVIYMETCYSGDCFEKPWLDDLDSKNDPDETLQQQYEYIYKTSSVVREKIRLEYNVSVPLPEYPVQFGDLRIAKLKVSQFFSN</sequence>
<protein>
    <submittedName>
        <fullName evidence="1">Uncharacterized protein</fullName>
    </submittedName>
</protein>
<reference evidence="1" key="1">
    <citation type="submission" date="2020-11" db="EMBL/GenBank/DDBJ databases">
        <authorList>
            <person name="Tran Van P."/>
        </authorList>
    </citation>
    <scope>NUCLEOTIDE SEQUENCE</scope>
</reference>
<name>A0A7R9ML68_9ACAR</name>
<dbReference type="EMBL" id="CAJPVJ010025689">
    <property type="protein sequence ID" value="CAG2179095.1"/>
    <property type="molecule type" value="Genomic_DNA"/>
</dbReference>
<evidence type="ECO:0000313" key="1">
    <source>
        <dbReference type="EMBL" id="CAD7661959.1"/>
    </source>
</evidence>
<keyword evidence="2" id="KW-1185">Reference proteome</keyword>
<evidence type="ECO:0000313" key="2">
    <source>
        <dbReference type="Proteomes" id="UP000728032"/>
    </source>
</evidence>
<dbReference type="Proteomes" id="UP000728032">
    <property type="component" value="Unassembled WGS sequence"/>
</dbReference>
<dbReference type="AlphaFoldDB" id="A0A7R9ML68"/>
<dbReference type="OrthoDB" id="192611at2759"/>
<gene>
    <name evidence="1" type="ORF">ONB1V03_LOCUS18519</name>
</gene>
<proteinExistence type="predicted"/>
<dbReference type="EMBL" id="OC940514">
    <property type="protein sequence ID" value="CAD7661959.1"/>
    <property type="molecule type" value="Genomic_DNA"/>
</dbReference>
<organism evidence="1">
    <name type="scientific">Oppiella nova</name>
    <dbReference type="NCBI Taxonomy" id="334625"/>
    <lineage>
        <taxon>Eukaryota</taxon>
        <taxon>Metazoa</taxon>
        <taxon>Ecdysozoa</taxon>
        <taxon>Arthropoda</taxon>
        <taxon>Chelicerata</taxon>
        <taxon>Arachnida</taxon>
        <taxon>Acari</taxon>
        <taxon>Acariformes</taxon>
        <taxon>Sarcoptiformes</taxon>
        <taxon>Oribatida</taxon>
        <taxon>Brachypylina</taxon>
        <taxon>Oppioidea</taxon>
        <taxon>Oppiidae</taxon>
        <taxon>Oppiella</taxon>
    </lineage>
</organism>
<accession>A0A7R9ML68</accession>